<keyword evidence="1" id="KW-0732">Signal</keyword>
<evidence type="ECO:0000256" key="1">
    <source>
        <dbReference type="SAM" id="SignalP"/>
    </source>
</evidence>
<accession>A0AAJ6YBJ7</accession>
<feature type="signal peptide" evidence="1">
    <location>
        <begin position="1"/>
        <end position="18"/>
    </location>
</feature>
<dbReference type="KEGG" id="csol:105359514"/>
<reference evidence="3" key="1">
    <citation type="submission" date="2025-08" db="UniProtKB">
        <authorList>
            <consortium name="RefSeq"/>
        </authorList>
    </citation>
    <scope>IDENTIFICATION</scope>
</reference>
<gene>
    <name evidence="3" type="primary">LOC105359514</name>
</gene>
<proteinExistence type="predicted"/>
<sequence>MIKLIFLYLYLSMYGALGHPVQTFQVLDDIDNEAEIIEAEENLYEKRLPVIRLAVPNSYSGLHGTMNLGERVQVPQQYAHLHGLMNLEEKAIPEVVISKLSASRHPKFEVEQIQI</sequence>
<dbReference type="AlphaFoldDB" id="A0AAJ6YBJ7"/>
<evidence type="ECO:0000313" key="2">
    <source>
        <dbReference type="Proteomes" id="UP000695007"/>
    </source>
</evidence>
<dbReference type="GeneID" id="105359514"/>
<organism evidence="2 3">
    <name type="scientific">Ceratosolen solmsi marchali</name>
    <dbReference type="NCBI Taxonomy" id="326594"/>
    <lineage>
        <taxon>Eukaryota</taxon>
        <taxon>Metazoa</taxon>
        <taxon>Ecdysozoa</taxon>
        <taxon>Arthropoda</taxon>
        <taxon>Hexapoda</taxon>
        <taxon>Insecta</taxon>
        <taxon>Pterygota</taxon>
        <taxon>Neoptera</taxon>
        <taxon>Endopterygota</taxon>
        <taxon>Hymenoptera</taxon>
        <taxon>Apocrita</taxon>
        <taxon>Proctotrupomorpha</taxon>
        <taxon>Chalcidoidea</taxon>
        <taxon>Agaonidae</taxon>
        <taxon>Agaoninae</taxon>
        <taxon>Ceratosolen</taxon>
    </lineage>
</organism>
<dbReference type="RefSeq" id="XP_011494429.1">
    <property type="nucleotide sequence ID" value="XM_011496127.1"/>
</dbReference>
<evidence type="ECO:0000313" key="3">
    <source>
        <dbReference type="RefSeq" id="XP_011494429.1"/>
    </source>
</evidence>
<feature type="chain" id="PRO_5042582028" evidence="1">
    <location>
        <begin position="19"/>
        <end position="115"/>
    </location>
</feature>
<keyword evidence="2" id="KW-1185">Reference proteome</keyword>
<dbReference type="Proteomes" id="UP000695007">
    <property type="component" value="Unplaced"/>
</dbReference>
<protein>
    <submittedName>
        <fullName evidence="3">Uncharacterized protein LOC105359514</fullName>
    </submittedName>
</protein>
<name>A0AAJ6YBJ7_9HYME</name>